<proteinExistence type="inferred from homology"/>
<evidence type="ECO:0000313" key="7">
    <source>
        <dbReference type="EMBL" id="CAH0558357.1"/>
    </source>
</evidence>
<dbReference type="CDD" id="cd05271">
    <property type="entry name" value="NDUFA9_like_SDR_a"/>
    <property type="match status" value="1"/>
</dbReference>
<evidence type="ECO:0000313" key="8">
    <source>
        <dbReference type="Proteomes" id="UP001154078"/>
    </source>
</evidence>
<evidence type="ECO:0000256" key="3">
    <source>
        <dbReference type="ARBA" id="ARBA00042000"/>
    </source>
</evidence>
<dbReference type="PANTHER" id="PTHR12126:SF11">
    <property type="entry name" value="NADH DEHYDROGENASE [UBIQUINONE] 1 ALPHA SUBCOMPLEX SUBUNIT 9, MITOCHONDRIAL"/>
    <property type="match status" value="1"/>
</dbReference>
<dbReference type="Proteomes" id="UP001154078">
    <property type="component" value="Chromosome 5"/>
</dbReference>
<dbReference type="GO" id="GO:0044877">
    <property type="term" value="F:protein-containing complex binding"/>
    <property type="evidence" value="ECO:0007669"/>
    <property type="project" value="TreeGrafter"/>
</dbReference>
<dbReference type="AlphaFoldDB" id="A0A9P0BA00"/>
<dbReference type="InterPro" id="IPR051207">
    <property type="entry name" value="ComplexI_NDUFA9_subunit"/>
</dbReference>
<dbReference type="Gene3D" id="3.40.50.720">
    <property type="entry name" value="NAD(P)-binding Rossmann-like Domain"/>
    <property type="match status" value="1"/>
</dbReference>
<dbReference type="InterPro" id="IPR036291">
    <property type="entry name" value="NAD(P)-bd_dom_sf"/>
</dbReference>
<dbReference type="InterPro" id="IPR001509">
    <property type="entry name" value="Epimerase_deHydtase"/>
</dbReference>
<protein>
    <recommendedName>
        <fullName evidence="2">NADH dehydrogenase [ubiquinone] 1 alpha subcomplex subunit 9, mitochondrial</fullName>
    </recommendedName>
    <alternativeName>
        <fullName evidence="4">Complex I-39kD</fullName>
    </alternativeName>
    <alternativeName>
        <fullName evidence="3">NADH-ubiquinone oxidoreductase 39 kDa subunit</fullName>
    </alternativeName>
</protein>
<evidence type="ECO:0000256" key="4">
    <source>
        <dbReference type="ARBA" id="ARBA00043145"/>
    </source>
</evidence>
<comment type="similarity">
    <text evidence="1">Belongs to the complex I NDUFA9 subunit family.</text>
</comment>
<feature type="domain" description="NAD-dependent epimerase/dehydratase" evidence="6">
    <location>
        <begin position="53"/>
        <end position="268"/>
    </location>
</feature>
<dbReference type="Pfam" id="PF01370">
    <property type="entry name" value="Epimerase"/>
    <property type="match status" value="1"/>
</dbReference>
<reference evidence="7" key="1">
    <citation type="submission" date="2021-12" db="EMBL/GenBank/DDBJ databases">
        <authorList>
            <person name="King R."/>
        </authorList>
    </citation>
    <scope>NUCLEOTIDE SEQUENCE</scope>
</reference>
<keyword evidence="8" id="KW-1185">Reference proteome</keyword>
<dbReference type="SUPFAM" id="SSF51735">
    <property type="entry name" value="NAD(P)-binding Rossmann-fold domains"/>
    <property type="match status" value="1"/>
</dbReference>
<dbReference type="GO" id="GO:0005739">
    <property type="term" value="C:mitochondrion"/>
    <property type="evidence" value="ECO:0007669"/>
    <property type="project" value="TreeGrafter"/>
</dbReference>
<gene>
    <name evidence="7" type="ORF">MELIAE_LOCUS8838</name>
</gene>
<accession>A0A9P0BA00</accession>
<evidence type="ECO:0000256" key="1">
    <source>
        <dbReference type="ARBA" id="ARBA00038501"/>
    </source>
</evidence>
<dbReference type="EMBL" id="OV121136">
    <property type="protein sequence ID" value="CAH0558357.1"/>
    <property type="molecule type" value="Genomic_DNA"/>
</dbReference>
<sequence>MNRLLRNHVRNIRPYCSSEVKCDEGENKTTPLNLATYRRGTGGRASFSGIVATIFGASGFLGRYVCNRLGKIGSQQIIPYRDDGSEILRLKVAGDLGQVLFTPFHLRDEESIEKAVKYSNVVVNLIGRDWETKNFKFQDVHVDGAARLARLSKEAGVERFIHFSALNCSEHPTSIFIKGGSKFLISKREGECAVLEEFPEATIFRPADIYGQEDRFVRYYVGPWRRFMQYVPIWQKGEQTIKQPVYCVDVAAAVVEAIKNPETKGKIYQAVGPKRYLLSELVDYFFRVMRKGPVEYGYTRYDMRYDPIFKMKITLSNMLSPNNPIGNLHWERLEREHLTDNVDPDLPTLEDLGVHLTTMENQIPYELKPWTYGLYHGKDANEPYAPAEPPKVSTY</sequence>
<dbReference type="OrthoDB" id="275457at2759"/>
<evidence type="ECO:0000256" key="5">
    <source>
        <dbReference type="ARBA" id="ARBA00046455"/>
    </source>
</evidence>
<dbReference type="PANTHER" id="PTHR12126">
    <property type="entry name" value="NADH-UBIQUINONE OXIDOREDUCTASE 39 KDA SUBUNIT-RELATED"/>
    <property type="match status" value="1"/>
</dbReference>
<evidence type="ECO:0000256" key="2">
    <source>
        <dbReference type="ARBA" id="ARBA00040720"/>
    </source>
</evidence>
<evidence type="ECO:0000259" key="6">
    <source>
        <dbReference type="Pfam" id="PF01370"/>
    </source>
</evidence>
<organism evidence="7 8">
    <name type="scientific">Brassicogethes aeneus</name>
    <name type="common">Rape pollen beetle</name>
    <name type="synonym">Meligethes aeneus</name>
    <dbReference type="NCBI Taxonomy" id="1431903"/>
    <lineage>
        <taxon>Eukaryota</taxon>
        <taxon>Metazoa</taxon>
        <taxon>Ecdysozoa</taxon>
        <taxon>Arthropoda</taxon>
        <taxon>Hexapoda</taxon>
        <taxon>Insecta</taxon>
        <taxon>Pterygota</taxon>
        <taxon>Neoptera</taxon>
        <taxon>Endopterygota</taxon>
        <taxon>Coleoptera</taxon>
        <taxon>Polyphaga</taxon>
        <taxon>Cucujiformia</taxon>
        <taxon>Nitidulidae</taxon>
        <taxon>Meligethinae</taxon>
        <taxon>Brassicogethes</taxon>
    </lineage>
</organism>
<comment type="subunit">
    <text evidence="5">Complex I is composed of 45 different subunits. This a component of the hydrophobic protein fraction. Interacts with BLOC1S1. Interacts with SLC2A4. Interacts with CLOCK. Interacts with RAB5IF.</text>
</comment>
<name>A0A9P0BA00_BRAAE</name>